<name>A0A329S3Y2_9STRA</name>
<evidence type="ECO:0000313" key="4">
    <source>
        <dbReference type="Proteomes" id="UP000251314"/>
    </source>
</evidence>
<evidence type="ECO:0000256" key="2">
    <source>
        <dbReference type="SAM" id="MobiDB-lite"/>
    </source>
</evidence>
<protein>
    <submittedName>
        <fullName evidence="3">Uncharacterized protein</fullName>
    </submittedName>
</protein>
<evidence type="ECO:0000256" key="1">
    <source>
        <dbReference type="SAM" id="Coils"/>
    </source>
</evidence>
<proteinExistence type="predicted"/>
<feature type="region of interest" description="Disordered" evidence="2">
    <location>
        <begin position="32"/>
        <end position="79"/>
    </location>
</feature>
<dbReference type="AlphaFoldDB" id="A0A329S3Y2"/>
<keyword evidence="4" id="KW-1185">Reference proteome</keyword>
<dbReference type="Proteomes" id="UP000251314">
    <property type="component" value="Unassembled WGS sequence"/>
</dbReference>
<sequence length="728" mass="82929">MNFVGIPTEDFDTVSEAITFIDSFDTGLDLDTLNPNRSVQTQDDPPSASNDSDGKRSNVNGVKRKRETNYSTRAQQGRKAEIQALRSRAMELETHVEQLKKLRPRVGGRDYLNLTYEAAQIACRRKTATIEYQELQRSEEINCKLKAIVSQQQKLDATLRRIMGLKAFDQENEFTKTTKAIDPRADAKYNTATITKLEDEVTRLYRSLELQFSVGPSANFSTSMKTKHDSVHGDSVEILSTTPLPCPVDSAAQLVWEELTTNRAFARCLKGGQPNSYVKNWVKILEGAAESKQVKGIQFLRKYDEPNRVVIVMSGVITLPNDGLHFRDECWMTITRSKTSPNKSVVQGCGQIFLDPRGTNSGPEPERFKGNTAALKSLGFKLREESQLLQNRLIDEADNLVLSANKLQCTKAKEKAEPTTRAEQRKRAELQSLRDESRILEERLDRLKRLKPCSLAGQELSALAALSQAQWKALVEYERDARRQSEETNRRLKQILAHQLDTNKNLRCTLQKQSLLQGIDFVFCNTPTSTYSFTAFENSTAIVNHLESVRIKFDKERGKVAEMKATTSVAGPMEEAAKLVWVEQNGQRPDPQKWARRMRGRKPNSQEKNWILTLTCQSYVKHVKGIQLLQKFEEPNRIVLVRTDLMTLTTEGLQFRDKCLTIITRSNTDPLHASVVRIYEEIYMDPQRGFSARPEDMVYAQNVVLKTLSWKLHECSHRLQDMLVCKFQ</sequence>
<accession>A0A329S3Y2</accession>
<gene>
    <name evidence="3" type="ORF">PC110_g13363</name>
</gene>
<organism evidence="3 4">
    <name type="scientific">Phytophthora cactorum</name>
    <dbReference type="NCBI Taxonomy" id="29920"/>
    <lineage>
        <taxon>Eukaryota</taxon>
        <taxon>Sar</taxon>
        <taxon>Stramenopiles</taxon>
        <taxon>Oomycota</taxon>
        <taxon>Peronosporomycetes</taxon>
        <taxon>Peronosporales</taxon>
        <taxon>Peronosporaceae</taxon>
        <taxon>Phytophthora</taxon>
    </lineage>
</organism>
<keyword evidence="1" id="KW-0175">Coiled coil</keyword>
<reference evidence="3 4" key="1">
    <citation type="submission" date="2018-01" db="EMBL/GenBank/DDBJ databases">
        <title>Draft genome of the strawberry crown rot pathogen Phytophthora cactorum.</title>
        <authorList>
            <person name="Armitage A.D."/>
            <person name="Lysoe E."/>
            <person name="Nellist C.F."/>
            <person name="Harrison R.J."/>
            <person name="Brurberg M.B."/>
        </authorList>
    </citation>
    <scope>NUCLEOTIDE SEQUENCE [LARGE SCALE GENOMIC DNA]</scope>
    <source>
        <strain evidence="3 4">10300</strain>
    </source>
</reference>
<dbReference type="VEuPathDB" id="FungiDB:PC110_g13363"/>
<dbReference type="EMBL" id="MJFZ01000379">
    <property type="protein sequence ID" value="RAW30288.1"/>
    <property type="molecule type" value="Genomic_DNA"/>
</dbReference>
<comment type="caution">
    <text evidence="3">The sequence shown here is derived from an EMBL/GenBank/DDBJ whole genome shotgun (WGS) entry which is preliminary data.</text>
</comment>
<evidence type="ECO:0000313" key="3">
    <source>
        <dbReference type="EMBL" id="RAW30288.1"/>
    </source>
</evidence>
<feature type="compositionally biased region" description="Polar residues" evidence="2">
    <location>
        <begin position="33"/>
        <end position="51"/>
    </location>
</feature>
<feature type="coiled-coil region" evidence="1">
    <location>
        <begin position="423"/>
        <end position="450"/>
    </location>
</feature>